<dbReference type="EMBL" id="OMOQ01000001">
    <property type="protein sequence ID" value="SPH18169.1"/>
    <property type="molecule type" value="Genomic_DNA"/>
</dbReference>
<feature type="domain" description="Tripartite ATP-independent periplasmic transporters DctQ component" evidence="10">
    <location>
        <begin position="28"/>
        <end position="181"/>
    </location>
</feature>
<dbReference type="RefSeq" id="WP_108852532.1">
    <property type="nucleotide sequence ID" value="NZ_OMOQ01000001.1"/>
</dbReference>
<accession>A0A2R8B6C1</accession>
<organism evidence="11 12">
    <name type="scientific">Albidovulum aquaemixtae</name>
    <dbReference type="NCBI Taxonomy" id="1542388"/>
    <lineage>
        <taxon>Bacteria</taxon>
        <taxon>Pseudomonadati</taxon>
        <taxon>Pseudomonadota</taxon>
        <taxon>Alphaproteobacteria</taxon>
        <taxon>Rhodobacterales</taxon>
        <taxon>Paracoccaceae</taxon>
        <taxon>Albidovulum</taxon>
    </lineage>
</organism>
<keyword evidence="6 9" id="KW-1133">Transmembrane helix</keyword>
<dbReference type="Pfam" id="PF04290">
    <property type="entry name" value="DctQ"/>
    <property type="match status" value="1"/>
</dbReference>
<dbReference type="InterPro" id="IPR007387">
    <property type="entry name" value="TRAP_DctQ"/>
</dbReference>
<dbReference type="OrthoDB" id="7843639at2"/>
<dbReference type="GO" id="GO:0022857">
    <property type="term" value="F:transmembrane transporter activity"/>
    <property type="evidence" value="ECO:0007669"/>
    <property type="project" value="UniProtKB-UniRule"/>
</dbReference>
<dbReference type="PANTHER" id="PTHR35011:SF2">
    <property type="entry name" value="2,3-DIKETO-L-GULONATE TRAP TRANSPORTER SMALL PERMEASE PROTEIN YIAM"/>
    <property type="match status" value="1"/>
</dbReference>
<evidence type="ECO:0000256" key="2">
    <source>
        <dbReference type="ARBA" id="ARBA00022448"/>
    </source>
</evidence>
<comment type="subcellular location">
    <subcellularLocation>
        <location evidence="1 9">Cell inner membrane</location>
        <topology evidence="1 9">Multi-pass membrane protein</topology>
    </subcellularLocation>
</comment>
<keyword evidence="7 9" id="KW-0472">Membrane</keyword>
<dbReference type="InterPro" id="IPR055348">
    <property type="entry name" value="DctQ"/>
</dbReference>
<dbReference type="Proteomes" id="UP000244924">
    <property type="component" value="Unassembled WGS sequence"/>
</dbReference>
<keyword evidence="5 9" id="KW-0812">Transmembrane</keyword>
<dbReference type="PANTHER" id="PTHR35011">
    <property type="entry name" value="2,3-DIKETO-L-GULONATE TRAP TRANSPORTER SMALL PERMEASE PROTEIN YIAM"/>
    <property type="match status" value="1"/>
</dbReference>
<gene>
    <name evidence="11" type="primary">dctQ</name>
    <name evidence="11" type="ORF">DEA8626_01701</name>
</gene>
<comment type="subunit">
    <text evidence="9">The complex comprises the extracytoplasmic solute receptor protein and the two transmembrane proteins.</text>
</comment>
<evidence type="ECO:0000256" key="1">
    <source>
        <dbReference type="ARBA" id="ARBA00004429"/>
    </source>
</evidence>
<evidence type="ECO:0000313" key="11">
    <source>
        <dbReference type="EMBL" id="SPH18169.1"/>
    </source>
</evidence>
<evidence type="ECO:0000256" key="9">
    <source>
        <dbReference type="RuleBase" id="RU369079"/>
    </source>
</evidence>
<keyword evidence="12" id="KW-1185">Reference proteome</keyword>
<protein>
    <recommendedName>
        <fullName evidence="9">TRAP transporter small permease protein</fullName>
    </recommendedName>
</protein>
<evidence type="ECO:0000256" key="3">
    <source>
        <dbReference type="ARBA" id="ARBA00022475"/>
    </source>
</evidence>
<evidence type="ECO:0000313" key="12">
    <source>
        <dbReference type="Proteomes" id="UP000244924"/>
    </source>
</evidence>
<comment type="similarity">
    <text evidence="8 9">Belongs to the TRAP transporter small permease family.</text>
</comment>
<dbReference type="AlphaFoldDB" id="A0A2R8B6C1"/>
<feature type="transmembrane region" description="Helical" evidence="9">
    <location>
        <begin position="48"/>
        <end position="70"/>
    </location>
</feature>
<comment type="function">
    <text evidence="9">Part of the tripartite ATP-independent periplasmic (TRAP) transport system.</text>
</comment>
<name>A0A2R8B6C1_9RHOB</name>
<keyword evidence="3" id="KW-1003">Cell membrane</keyword>
<sequence>MHKTPKGPVGRFINSIEETLIALLLGLMTVITFANVIARYVLNTNLLWALEATVFLFAWLVLLGASYVVKISGHLGVDVVARMMSAPRRRVMTLVAAAICIVYALLLLIGSWTYWSPFIGQQAWYEVNDILMPDWLRFIEPIMNEGEPYEKLPRFIPYAALPIGMALLTFRFVQAAWRVWTGEGDLLIASHEAEDMVEEAAGAADREL</sequence>
<keyword evidence="4 9" id="KW-0997">Cell inner membrane</keyword>
<evidence type="ECO:0000256" key="7">
    <source>
        <dbReference type="ARBA" id="ARBA00023136"/>
    </source>
</evidence>
<evidence type="ECO:0000256" key="6">
    <source>
        <dbReference type="ARBA" id="ARBA00022989"/>
    </source>
</evidence>
<evidence type="ECO:0000256" key="8">
    <source>
        <dbReference type="ARBA" id="ARBA00038436"/>
    </source>
</evidence>
<dbReference type="GO" id="GO:0005886">
    <property type="term" value="C:plasma membrane"/>
    <property type="evidence" value="ECO:0007669"/>
    <property type="project" value="UniProtKB-SubCell"/>
</dbReference>
<evidence type="ECO:0000256" key="5">
    <source>
        <dbReference type="ARBA" id="ARBA00022692"/>
    </source>
</evidence>
<dbReference type="GO" id="GO:0015740">
    <property type="term" value="P:C4-dicarboxylate transport"/>
    <property type="evidence" value="ECO:0007669"/>
    <property type="project" value="TreeGrafter"/>
</dbReference>
<feature type="transmembrane region" description="Helical" evidence="9">
    <location>
        <begin position="155"/>
        <end position="173"/>
    </location>
</feature>
<proteinExistence type="inferred from homology"/>
<evidence type="ECO:0000259" key="10">
    <source>
        <dbReference type="Pfam" id="PF04290"/>
    </source>
</evidence>
<reference evidence="11 12" key="1">
    <citation type="submission" date="2018-03" db="EMBL/GenBank/DDBJ databases">
        <authorList>
            <person name="Keele B.F."/>
        </authorList>
    </citation>
    <scope>NUCLEOTIDE SEQUENCE [LARGE SCALE GENOMIC DNA]</scope>
    <source>
        <strain evidence="11 12">CECT 8626</strain>
    </source>
</reference>
<feature type="transmembrane region" description="Helical" evidence="9">
    <location>
        <begin position="91"/>
        <end position="115"/>
    </location>
</feature>
<evidence type="ECO:0000256" key="4">
    <source>
        <dbReference type="ARBA" id="ARBA00022519"/>
    </source>
</evidence>
<keyword evidence="2 9" id="KW-0813">Transport</keyword>
<feature type="transmembrane region" description="Helical" evidence="9">
    <location>
        <begin position="20"/>
        <end position="42"/>
    </location>
</feature>